<protein>
    <submittedName>
        <fullName evidence="1">Uncharacterized protein</fullName>
    </submittedName>
</protein>
<gene>
    <name evidence="1" type="ORF">F3Y22_tig00002338pilonHSYRG00243</name>
</gene>
<dbReference type="PANTHER" id="PTHR48219">
    <property type="entry name" value="VACUOLAR PROTEIN SORTING-ASSOCIATED PROTEIN 62-RELATED"/>
    <property type="match status" value="1"/>
</dbReference>
<dbReference type="Proteomes" id="UP000436088">
    <property type="component" value="Unassembled WGS sequence"/>
</dbReference>
<organism evidence="1 2">
    <name type="scientific">Hibiscus syriacus</name>
    <name type="common">Rose of Sharon</name>
    <dbReference type="NCBI Taxonomy" id="106335"/>
    <lineage>
        <taxon>Eukaryota</taxon>
        <taxon>Viridiplantae</taxon>
        <taxon>Streptophyta</taxon>
        <taxon>Embryophyta</taxon>
        <taxon>Tracheophyta</taxon>
        <taxon>Spermatophyta</taxon>
        <taxon>Magnoliopsida</taxon>
        <taxon>eudicotyledons</taxon>
        <taxon>Gunneridae</taxon>
        <taxon>Pentapetalae</taxon>
        <taxon>rosids</taxon>
        <taxon>malvids</taxon>
        <taxon>Malvales</taxon>
        <taxon>Malvaceae</taxon>
        <taxon>Malvoideae</taxon>
        <taxon>Hibiscus</taxon>
    </lineage>
</organism>
<dbReference type="EMBL" id="VEPZ02000175">
    <property type="protein sequence ID" value="KAE8731961.1"/>
    <property type="molecule type" value="Genomic_DNA"/>
</dbReference>
<comment type="caution">
    <text evidence="1">The sequence shown here is derived from an EMBL/GenBank/DDBJ whole genome shotgun (WGS) entry which is preliminary data.</text>
</comment>
<reference evidence="1" key="1">
    <citation type="submission" date="2019-09" db="EMBL/GenBank/DDBJ databases">
        <title>Draft genome information of white flower Hibiscus syriacus.</title>
        <authorList>
            <person name="Kim Y.-M."/>
        </authorList>
    </citation>
    <scope>NUCLEOTIDE SEQUENCE [LARGE SCALE GENOMIC DNA]</scope>
    <source>
        <strain evidence="1">YM2019G1</strain>
    </source>
</reference>
<dbReference type="PANTHER" id="PTHR48219:SF1">
    <property type="entry name" value="VACUOLAR PROTEIN SORTING-ASSOCIATED PROTEIN 62"/>
    <property type="match status" value="1"/>
</dbReference>
<proteinExistence type="predicted"/>
<dbReference type="AlphaFoldDB" id="A0A6A3CXK7"/>
<dbReference type="Pfam" id="PF06101">
    <property type="entry name" value="Vps62"/>
    <property type="match status" value="1"/>
</dbReference>
<name>A0A6A3CXK7_HIBSY</name>
<sequence>MIEKEMYVSIGDIARAGSHPPNVAAVYRSIDKLFARPVGYDLVWRNCMDDYTTPVSIWYPRAPKGFTGLGCIAIQGFEEPEVGIVQCVAETMVEETTFEEQKVWCAPESYPWGCHVYQVRSEALHFVALRENKATNWTPKMIPDDFQPHQSKEETR</sequence>
<evidence type="ECO:0000313" key="1">
    <source>
        <dbReference type="EMBL" id="KAE8731961.1"/>
    </source>
</evidence>
<accession>A0A6A3CXK7</accession>
<evidence type="ECO:0000313" key="2">
    <source>
        <dbReference type="Proteomes" id="UP000436088"/>
    </source>
</evidence>
<dbReference type="InterPro" id="IPR009291">
    <property type="entry name" value="Vps62"/>
</dbReference>
<keyword evidence="2" id="KW-1185">Reference proteome</keyword>